<gene>
    <name evidence="1" type="ORF">HGG76_10555</name>
</gene>
<dbReference type="EMBL" id="JAAXZB010000001">
    <property type="protein sequence ID" value="NKW09839.1"/>
    <property type="molecule type" value="Genomic_DNA"/>
</dbReference>
<comment type="caution">
    <text evidence="1">The sequence shown here is derived from an EMBL/GenBank/DDBJ whole genome shotgun (WGS) entry which is preliminary data.</text>
</comment>
<sequence length="200" mass="22328">MTCANIGRNNHGCFTESELAKLRRPHVARAWFLEMDLPTGVSRLHNGTGRVTINGQEWRGVTDPLGSQMVSLNNIEEPRFGQAVAVEVTLSGANREFFKSVHASAREIEGRRADLFWAAFDGETEELIIPLKKLFPGKLSAPSLKWSGVGLRTVTVTIESIWSSQNYPFGGQWNPADQRRRYPGDKGLDFVGVKVSEQWN</sequence>
<dbReference type="AlphaFoldDB" id="A0A7X6JAE9"/>
<name>A0A7X6JAE9_9HYPH</name>
<evidence type="ECO:0000313" key="2">
    <source>
        <dbReference type="Proteomes" id="UP000558475"/>
    </source>
</evidence>
<protein>
    <submittedName>
        <fullName evidence="1">Transcriptional regulator</fullName>
    </submittedName>
</protein>
<reference evidence="1 2" key="1">
    <citation type="submission" date="2020-04" db="EMBL/GenBank/DDBJ databases">
        <title>Whole genome sequencing of clinical and environmental type strains of Ochrobactrum.</title>
        <authorList>
            <person name="Dharne M."/>
        </authorList>
    </citation>
    <scope>NUCLEOTIDE SEQUENCE [LARGE SCALE GENOMIC DNA]</scope>
    <source>
        <strain evidence="1 2">DSM 13340</strain>
    </source>
</reference>
<accession>A0A7X6JAE9</accession>
<dbReference type="Proteomes" id="UP000558475">
    <property type="component" value="Unassembled WGS sequence"/>
</dbReference>
<proteinExistence type="predicted"/>
<evidence type="ECO:0000313" key="1">
    <source>
        <dbReference type="EMBL" id="NKW09839.1"/>
    </source>
</evidence>
<organism evidence="1 2">
    <name type="scientific">Brucella tritici</name>
    <dbReference type="NCBI Taxonomy" id="94626"/>
    <lineage>
        <taxon>Bacteria</taxon>
        <taxon>Pseudomonadati</taxon>
        <taxon>Pseudomonadota</taxon>
        <taxon>Alphaproteobacteria</taxon>
        <taxon>Hyphomicrobiales</taxon>
        <taxon>Brucellaceae</taxon>
        <taxon>Brucella/Ochrobactrum group</taxon>
        <taxon>Brucella</taxon>
    </lineage>
</organism>